<keyword evidence="7 10" id="KW-0235">DNA replication</keyword>
<dbReference type="GO" id="GO:0008408">
    <property type="term" value="F:3'-5' exonuclease activity"/>
    <property type="evidence" value="ECO:0007669"/>
    <property type="project" value="InterPro"/>
</dbReference>
<evidence type="ECO:0000256" key="7">
    <source>
        <dbReference type="ARBA" id="ARBA00022705"/>
    </source>
</evidence>
<dbReference type="InterPro" id="IPR022637">
    <property type="entry name" value="DNA_polIII_beta_cen"/>
</dbReference>
<evidence type="ECO:0000256" key="2">
    <source>
        <dbReference type="ARBA" id="ARBA00010752"/>
    </source>
</evidence>
<dbReference type="KEGG" id="pspc:Strain318_000002"/>
<comment type="function">
    <text evidence="10">Confers DNA tethering and processivity to DNA polymerases and other proteins. Acts as a clamp, forming a ring around DNA (a reaction catalyzed by the clamp-loading complex) which diffuses in an ATP-independent manner freely and bidirectionally along dsDNA. Initially characterized for its ability to contact the catalytic subunit of DNA polymerase III (Pol III), a complex, multichain enzyme responsible for most of the replicative synthesis in bacteria; Pol III exhibits 3'-5' exonuclease proofreading activity. The beta chain is required for initiation of replication as well as for processivity of DNA replication.</text>
</comment>
<gene>
    <name evidence="15" type="primary">dnaN</name>
    <name evidence="14" type="ORF">Strain138_000002</name>
    <name evidence="15" type="ORF">Strain318_000002</name>
</gene>
<dbReference type="Pfam" id="PF00712">
    <property type="entry name" value="DNA_pol3_beta"/>
    <property type="match status" value="1"/>
</dbReference>
<dbReference type="InterPro" id="IPR046938">
    <property type="entry name" value="DNA_clamp_sf"/>
</dbReference>
<dbReference type="Pfam" id="PF02768">
    <property type="entry name" value="DNA_pol3_beta_3"/>
    <property type="match status" value="1"/>
</dbReference>
<accession>A0AA49JRS0</accession>
<dbReference type="SMART" id="SM00480">
    <property type="entry name" value="POL3Bc"/>
    <property type="match status" value="1"/>
</dbReference>
<dbReference type="GO" id="GO:0005737">
    <property type="term" value="C:cytoplasm"/>
    <property type="evidence" value="ECO:0007669"/>
    <property type="project" value="UniProtKB-SubCell"/>
</dbReference>
<evidence type="ECO:0000256" key="9">
    <source>
        <dbReference type="ARBA" id="ARBA00023125"/>
    </source>
</evidence>
<feature type="domain" description="DNA polymerase III beta sliding clamp N-terminal" evidence="11">
    <location>
        <begin position="1"/>
        <end position="118"/>
    </location>
</feature>
<evidence type="ECO:0000256" key="10">
    <source>
        <dbReference type="PIRNR" id="PIRNR000804"/>
    </source>
</evidence>
<feature type="domain" description="DNA polymerase III beta sliding clamp C-terminal" evidence="13">
    <location>
        <begin position="243"/>
        <end position="354"/>
    </location>
</feature>
<dbReference type="CDD" id="cd00140">
    <property type="entry name" value="beta_clamp"/>
    <property type="match status" value="1"/>
</dbReference>
<dbReference type="EMBL" id="CP130613">
    <property type="protein sequence ID" value="WKW13683.1"/>
    <property type="molecule type" value="Genomic_DNA"/>
</dbReference>
<protein>
    <recommendedName>
        <fullName evidence="3 10">Beta sliding clamp</fullName>
    </recommendedName>
</protein>
<evidence type="ECO:0000313" key="15">
    <source>
        <dbReference type="EMBL" id="WKW13683.1"/>
    </source>
</evidence>
<keyword evidence="16" id="KW-1185">Reference proteome</keyword>
<dbReference type="PANTHER" id="PTHR30478:SF0">
    <property type="entry name" value="BETA SLIDING CLAMP"/>
    <property type="match status" value="1"/>
</dbReference>
<dbReference type="EMBL" id="CP130612">
    <property type="protein sequence ID" value="WKW10774.1"/>
    <property type="molecule type" value="Genomic_DNA"/>
</dbReference>
<keyword evidence="9" id="KW-0238">DNA-binding</keyword>
<evidence type="ECO:0000256" key="1">
    <source>
        <dbReference type="ARBA" id="ARBA00004496"/>
    </source>
</evidence>
<feature type="domain" description="DNA polymerase III beta sliding clamp central" evidence="12">
    <location>
        <begin position="129"/>
        <end position="239"/>
    </location>
</feature>
<proteinExistence type="inferred from homology"/>
<dbReference type="Proteomes" id="UP001229955">
    <property type="component" value="Chromosome"/>
</dbReference>
<organism evidence="15 16">
    <name type="scientific">Pseudogemmatithrix spongiicola</name>
    <dbReference type="NCBI Taxonomy" id="3062599"/>
    <lineage>
        <taxon>Bacteria</taxon>
        <taxon>Pseudomonadati</taxon>
        <taxon>Gemmatimonadota</taxon>
        <taxon>Gemmatimonadia</taxon>
        <taxon>Gemmatimonadales</taxon>
        <taxon>Gemmatimonadaceae</taxon>
        <taxon>Pseudogemmatithrix</taxon>
    </lineage>
</organism>
<dbReference type="Gene3D" id="3.70.10.10">
    <property type="match status" value="1"/>
</dbReference>
<dbReference type="PIRSF" id="PIRSF000804">
    <property type="entry name" value="DNA_pol_III_b"/>
    <property type="match status" value="1"/>
</dbReference>
<sequence length="368" mass="40617">MRFTITREKLQEGLAAVTPAVPNKTTLPVLANLLVQTTEKGIRISGTDLDIAVSTEVTADVEAAGAITIPARKLSEIARELPPAPVRISSTGDQRITLECGRSKFKLLGLPKSEFPSFPAVQFDKAVRVPSGDLQKLIGHTAFAASTEESRPILNGVLWELRTDAMRMVATNGHRLAKMEVPVKAGQKADLIIPPKALEQIRRLFPAEEELEVAQGENHLGFRSPFTSVYTRLIEGPYPGYEQVIPKDNDKYAIVDRAALVSALRRMSVVASDQTHRIRLSFNAGMLKFSVSTPDLGEAQDELPIRYEGDPLDIGFNAAYLLEILRYLPTDEVRMTFRAPERASTIEPEGWTDAAKYLCLLMPLRLVD</sequence>
<dbReference type="InterPro" id="IPR001001">
    <property type="entry name" value="DNA_polIII_beta"/>
</dbReference>
<accession>A0AA49JY06</accession>
<evidence type="ECO:0000259" key="13">
    <source>
        <dbReference type="Pfam" id="PF02768"/>
    </source>
</evidence>
<comment type="subcellular location">
    <subcellularLocation>
        <location evidence="1 10">Cytoplasm</location>
    </subcellularLocation>
</comment>
<dbReference type="SUPFAM" id="SSF55979">
    <property type="entry name" value="DNA clamp"/>
    <property type="match status" value="3"/>
</dbReference>
<evidence type="ECO:0000313" key="16">
    <source>
        <dbReference type="Proteomes" id="UP001229955"/>
    </source>
</evidence>
<dbReference type="GO" id="GO:0003677">
    <property type="term" value="F:DNA binding"/>
    <property type="evidence" value="ECO:0007669"/>
    <property type="project" value="UniProtKB-UniRule"/>
</dbReference>
<comment type="similarity">
    <text evidence="2 10">Belongs to the beta sliding clamp family.</text>
</comment>
<dbReference type="GO" id="GO:0006271">
    <property type="term" value="P:DNA strand elongation involved in DNA replication"/>
    <property type="evidence" value="ECO:0007669"/>
    <property type="project" value="TreeGrafter"/>
</dbReference>
<keyword evidence="4 10" id="KW-0963">Cytoplasm</keyword>
<dbReference type="NCBIfam" id="TIGR00663">
    <property type="entry name" value="dnan"/>
    <property type="match status" value="1"/>
</dbReference>
<evidence type="ECO:0000313" key="14">
    <source>
        <dbReference type="EMBL" id="WKW10774.1"/>
    </source>
</evidence>
<dbReference type="GO" id="GO:0009360">
    <property type="term" value="C:DNA polymerase III complex"/>
    <property type="evidence" value="ECO:0007669"/>
    <property type="project" value="InterPro"/>
</dbReference>
<reference evidence="15" key="1">
    <citation type="submission" date="2023-07" db="EMBL/GenBank/DDBJ databases">
        <authorList>
            <person name="Haufschild T."/>
            <person name="Kallscheuer N."/>
            <person name="Hammer J."/>
            <person name="Kohn T."/>
            <person name="Kabuu M."/>
            <person name="Jogler M."/>
            <person name="Wohfarth N."/>
            <person name="Heuer A."/>
            <person name="Rohde M."/>
            <person name="van Teeseling M.C.F."/>
            <person name="Jogler C."/>
        </authorList>
    </citation>
    <scope>NUCLEOTIDE SEQUENCE</scope>
    <source>
        <strain evidence="14">Strain 138</strain>
        <strain evidence="15">Strain 318</strain>
    </source>
</reference>
<dbReference type="InterPro" id="IPR022635">
    <property type="entry name" value="DNA_polIII_beta_C"/>
</dbReference>
<keyword evidence="8 10" id="KW-0239">DNA-directed DNA polymerase</keyword>
<dbReference type="Pfam" id="PF02767">
    <property type="entry name" value="DNA_pol3_beta_2"/>
    <property type="match status" value="1"/>
</dbReference>
<evidence type="ECO:0000256" key="4">
    <source>
        <dbReference type="ARBA" id="ARBA00022490"/>
    </source>
</evidence>
<dbReference type="Gene3D" id="3.10.150.10">
    <property type="entry name" value="DNA Polymerase III, subunit A, domain 2"/>
    <property type="match status" value="1"/>
</dbReference>
<name>A0AA49JY06_9BACT</name>
<evidence type="ECO:0000256" key="6">
    <source>
        <dbReference type="ARBA" id="ARBA00022695"/>
    </source>
</evidence>
<evidence type="ECO:0000259" key="11">
    <source>
        <dbReference type="Pfam" id="PF00712"/>
    </source>
</evidence>
<keyword evidence="5 10" id="KW-0808">Transferase</keyword>
<dbReference type="GO" id="GO:0003887">
    <property type="term" value="F:DNA-directed DNA polymerase activity"/>
    <property type="evidence" value="ECO:0007669"/>
    <property type="project" value="UniProtKB-UniRule"/>
</dbReference>
<keyword evidence="6 10" id="KW-0548">Nucleotidyltransferase</keyword>
<comment type="subunit">
    <text evidence="10">Forms a ring-shaped head-to-tail homodimer around DNA.</text>
</comment>
<evidence type="ECO:0000256" key="8">
    <source>
        <dbReference type="ARBA" id="ARBA00022932"/>
    </source>
</evidence>
<evidence type="ECO:0000256" key="3">
    <source>
        <dbReference type="ARBA" id="ARBA00021035"/>
    </source>
</evidence>
<evidence type="ECO:0000259" key="12">
    <source>
        <dbReference type="Pfam" id="PF02767"/>
    </source>
</evidence>
<dbReference type="RefSeq" id="WP_367886485.1">
    <property type="nucleotide sequence ID" value="NZ_CP130612.1"/>
</dbReference>
<evidence type="ECO:0000256" key="5">
    <source>
        <dbReference type="ARBA" id="ARBA00022679"/>
    </source>
</evidence>
<dbReference type="AlphaFoldDB" id="A0AA49JY06"/>
<dbReference type="InterPro" id="IPR022634">
    <property type="entry name" value="DNA_polIII_beta_N"/>
</dbReference>
<dbReference type="PANTHER" id="PTHR30478">
    <property type="entry name" value="DNA POLYMERASE III SUBUNIT BETA"/>
    <property type="match status" value="1"/>
</dbReference>